<keyword evidence="4" id="KW-1133">Transmembrane helix</keyword>
<evidence type="ECO:0000256" key="1">
    <source>
        <dbReference type="ARBA" id="ARBA00004141"/>
    </source>
</evidence>
<evidence type="ECO:0000256" key="4">
    <source>
        <dbReference type="ARBA" id="ARBA00022989"/>
    </source>
</evidence>
<dbReference type="KEGG" id="crg:105348778"/>
<feature type="compositionally biased region" description="Basic and acidic residues" evidence="6">
    <location>
        <begin position="48"/>
        <end position="60"/>
    </location>
</feature>
<dbReference type="Proteomes" id="UP000005408">
    <property type="component" value="Unassembled WGS sequence"/>
</dbReference>
<proteinExistence type="inferred from homology"/>
<accession>A0A8W8NNN6</accession>
<keyword evidence="5" id="KW-0472">Membrane</keyword>
<dbReference type="Pfam" id="PF15475">
    <property type="entry name" value="UPF0444"/>
    <property type="match status" value="1"/>
</dbReference>
<keyword evidence="3" id="KW-0812">Transmembrane</keyword>
<evidence type="ECO:0000256" key="2">
    <source>
        <dbReference type="ARBA" id="ARBA00008411"/>
    </source>
</evidence>
<dbReference type="RefSeq" id="XP_011456647.2">
    <property type="nucleotide sequence ID" value="XM_011458345.4"/>
</dbReference>
<organism evidence="7 8">
    <name type="scientific">Magallana gigas</name>
    <name type="common">Pacific oyster</name>
    <name type="synonym">Crassostrea gigas</name>
    <dbReference type="NCBI Taxonomy" id="29159"/>
    <lineage>
        <taxon>Eukaryota</taxon>
        <taxon>Metazoa</taxon>
        <taxon>Spiralia</taxon>
        <taxon>Lophotrochozoa</taxon>
        <taxon>Mollusca</taxon>
        <taxon>Bivalvia</taxon>
        <taxon>Autobranchia</taxon>
        <taxon>Pteriomorphia</taxon>
        <taxon>Ostreida</taxon>
        <taxon>Ostreoidea</taxon>
        <taxon>Ostreidae</taxon>
        <taxon>Magallana</taxon>
    </lineage>
</organism>
<evidence type="ECO:0000256" key="6">
    <source>
        <dbReference type="SAM" id="MobiDB-lite"/>
    </source>
</evidence>
<evidence type="ECO:0000313" key="7">
    <source>
        <dbReference type="EnsemblMetazoa" id="G6622.4:cds"/>
    </source>
</evidence>
<protein>
    <submittedName>
        <fullName evidence="7">Uncharacterized protein</fullName>
    </submittedName>
</protein>
<dbReference type="GeneID" id="105348778"/>
<sequence length="121" mass="12978">MSTIIQTIQQCVYKSPAEPGVSTGEDNEPELENLKAEVSEENTAGQSKCDKKTDEVTDEGSKGNLLWRMSSGLYSTATGAVGYGVGSVKWVAGKTYDVGSTVVSHVKVPSVSTFKRKDKKE</sequence>
<name>A0A8W8NNN6_MAGGI</name>
<dbReference type="GO" id="GO:0016020">
    <property type="term" value="C:membrane"/>
    <property type="evidence" value="ECO:0007669"/>
    <property type="project" value="UniProtKB-SubCell"/>
</dbReference>
<dbReference type="AlphaFoldDB" id="A0A8W8NNN6"/>
<keyword evidence="8" id="KW-1185">Reference proteome</keyword>
<dbReference type="OMA" id="WVANKSY"/>
<evidence type="ECO:0000313" key="8">
    <source>
        <dbReference type="Proteomes" id="UP000005408"/>
    </source>
</evidence>
<dbReference type="OrthoDB" id="6140834at2759"/>
<comment type="similarity">
    <text evidence="2">Belongs to the TMEM263 family.</text>
</comment>
<comment type="subcellular location">
    <subcellularLocation>
        <location evidence="1">Membrane</location>
        <topology evidence="1">Multi-pass membrane protein</topology>
    </subcellularLocation>
</comment>
<reference evidence="7" key="1">
    <citation type="submission" date="2022-08" db="UniProtKB">
        <authorList>
            <consortium name="EnsemblMetazoa"/>
        </authorList>
    </citation>
    <scope>IDENTIFICATION</scope>
    <source>
        <strain evidence="7">05x7-T-G4-1.051#20</strain>
    </source>
</reference>
<feature type="region of interest" description="Disordered" evidence="6">
    <location>
        <begin position="37"/>
        <end position="60"/>
    </location>
</feature>
<dbReference type="EnsemblMetazoa" id="G6622.4">
    <property type="protein sequence ID" value="G6622.4:cds"/>
    <property type="gene ID" value="G6622"/>
</dbReference>
<evidence type="ECO:0000256" key="3">
    <source>
        <dbReference type="ARBA" id="ARBA00022692"/>
    </source>
</evidence>
<dbReference type="InterPro" id="IPR028153">
    <property type="entry name" value="UPF0444"/>
</dbReference>
<evidence type="ECO:0000256" key="5">
    <source>
        <dbReference type="ARBA" id="ARBA00023136"/>
    </source>
</evidence>